<comment type="caution">
    <text evidence="2">The sequence shown here is derived from an EMBL/GenBank/DDBJ whole genome shotgun (WGS) entry which is preliminary data.</text>
</comment>
<reference evidence="2" key="1">
    <citation type="submission" date="2019-07" db="EMBL/GenBank/DDBJ databases">
        <authorList>
            <person name="Dittberner H."/>
        </authorList>
    </citation>
    <scope>NUCLEOTIDE SEQUENCE [LARGE SCALE GENOMIC DNA]</scope>
</reference>
<feature type="chain" id="PRO_5021771777" description="Knottin scorpion toxin-like domain-containing protein" evidence="1">
    <location>
        <begin position="29"/>
        <end position="86"/>
    </location>
</feature>
<name>A0A565BZG7_9BRAS</name>
<evidence type="ECO:0000256" key="1">
    <source>
        <dbReference type="SAM" id="SignalP"/>
    </source>
</evidence>
<accession>A0A565BZG7</accession>
<dbReference type="OrthoDB" id="1020635at2759"/>
<organism evidence="2 3">
    <name type="scientific">Arabis nemorensis</name>
    <dbReference type="NCBI Taxonomy" id="586526"/>
    <lineage>
        <taxon>Eukaryota</taxon>
        <taxon>Viridiplantae</taxon>
        <taxon>Streptophyta</taxon>
        <taxon>Embryophyta</taxon>
        <taxon>Tracheophyta</taxon>
        <taxon>Spermatophyta</taxon>
        <taxon>Magnoliopsida</taxon>
        <taxon>eudicotyledons</taxon>
        <taxon>Gunneridae</taxon>
        <taxon>Pentapetalae</taxon>
        <taxon>rosids</taxon>
        <taxon>malvids</taxon>
        <taxon>Brassicales</taxon>
        <taxon>Brassicaceae</taxon>
        <taxon>Arabideae</taxon>
        <taxon>Arabis</taxon>
    </lineage>
</organism>
<keyword evidence="1" id="KW-0732">Signal</keyword>
<feature type="signal peptide" evidence="1">
    <location>
        <begin position="1"/>
        <end position="28"/>
    </location>
</feature>
<dbReference type="EMBL" id="CABITT030000005">
    <property type="protein sequence ID" value="VVB06717.1"/>
    <property type="molecule type" value="Genomic_DNA"/>
</dbReference>
<gene>
    <name evidence="2" type="ORF">ANE_LOCUS17161</name>
</gene>
<protein>
    <recommendedName>
        <fullName evidence="4">Knottin scorpion toxin-like domain-containing protein</fullName>
    </recommendedName>
</protein>
<dbReference type="AlphaFoldDB" id="A0A565BZG7"/>
<keyword evidence="3" id="KW-1185">Reference proteome</keyword>
<evidence type="ECO:0000313" key="3">
    <source>
        <dbReference type="Proteomes" id="UP000489600"/>
    </source>
</evidence>
<evidence type="ECO:0008006" key="4">
    <source>
        <dbReference type="Google" id="ProtNLM"/>
    </source>
</evidence>
<sequence length="86" mass="9369">MAKIINLSTILLLLVLVVSTGIMEKGEAQAQGCEWECKRLPNFKCWMGHVGENLCNDLCKNEGAIRGVCVSAAKSHRCLCRKSGCS</sequence>
<proteinExistence type="predicted"/>
<evidence type="ECO:0000313" key="2">
    <source>
        <dbReference type="EMBL" id="VVB06717.1"/>
    </source>
</evidence>
<dbReference type="Proteomes" id="UP000489600">
    <property type="component" value="Unassembled WGS sequence"/>
</dbReference>